<evidence type="ECO:0000256" key="6">
    <source>
        <dbReference type="SAM" id="MobiDB-lite"/>
    </source>
</evidence>
<gene>
    <name evidence="8" type="ORF">PoB_000435500</name>
</gene>
<dbReference type="SUPFAM" id="SSF46966">
    <property type="entry name" value="Spectrin repeat"/>
    <property type="match status" value="5"/>
</dbReference>
<feature type="region of interest" description="Disordered" evidence="6">
    <location>
        <begin position="158"/>
        <end position="183"/>
    </location>
</feature>
<comment type="subcellular location">
    <subcellularLocation>
        <location evidence="1">Cytoplasm</location>
    </subcellularLocation>
</comment>
<evidence type="ECO:0000256" key="5">
    <source>
        <dbReference type="SAM" id="Coils"/>
    </source>
</evidence>
<name>A0AAV3Y4X7_9GAST</name>
<reference evidence="8 9" key="1">
    <citation type="journal article" date="2021" name="Elife">
        <title>Chloroplast acquisition without the gene transfer in kleptoplastic sea slugs, Plakobranchus ocellatus.</title>
        <authorList>
            <person name="Maeda T."/>
            <person name="Takahashi S."/>
            <person name="Yoshida T."/>
            <person name="Shimamura S."/>
            <person name="Takaki Y."/>
            <person name="Nagai Y."/>
            <person name="Toyoda A."/>
            <person name="Suzuki Y."/>
            <person name="Arimoto A."/>
            <person name="Ishii H."/>
            <person name="Satoh N."/>
            <person name="Nishiyama T."/>
            <person name="Hasebe M."/>
            <person name="Maruyama T."/>
            <person name="Minagawa J."/>
            <person name="Obokata J."/>
            <person name="Shigenobu S."/>
        </authorList>
    </citation>
    <scope>NUCLEOTIDE SEQUENCE [LARGE SCALE GENOMIC DNA]</scope>
</reference>
<protein>
    <submittedName>
        <fullName evidence="8">Dystrophin</fullName>
    </submittedName>
</protein>
<keyword evidence="9" id="KW-1185">Reference proteome</keyword>
<evidence type="ECO:0000313" key="9">
    <source>
        <dbReference type="Proteomes" id="UP000735302"/>
    </source>
</evidence>
<evidence type="ECO:0000256" key="1">
    <source>
        <dbReference type="ARBA" id="ARBA00004496"/>
    </source>
</evidence>
<dbReference type="EMBL" id="BLXT01000512">
    <property type="protein sequence ID" value="GFN77849.1"/>
    <property type="molecule type" value="Genomic_DNA"/>
</dbReference>
<dbReference type="GO" id="GO:0005886">
    <property type="term" value="C:plasma membrane"/>
    <property type="evidence" value="ECO:0007669"/>
    <property type="project" value="TreeGrafter"/>
</dbReference>
<accession>A0AAV3Y4X7</accession>
<proteinExistence type="predicted"/>
<keyword evidence="3" id="KW-0106">Calcium</keyword>
<evidence type="ECO:0000256" key="7">
    <source>
        <dbReference type="SAM" id="Phobius"/>
    </source>
</evidence>
<dbReference type="PANTHER" id="PTHR12268">
    <property type="entry name" value="E3 UBIQUITIN-PROTEIN LIGASE KCMF1"/>
    <property type="match status" value="1"/>
</dbReference>
<keyword evidence="7" id="KW-1133">Transmembrane helix</keyword>
<evidence type="ECO:0000256" key="2">
    <source>
        <dbReference type="ARBA" id="ARBA00022490"/>
    </source>
</evidence>
<dbReference type="Proteomes" id="UP000735302">
    <property type="component" value="Unassembled WGS sequence"/>
</dbReference>
<feature type="compositionally biased region" description="Pro residues" evidence="6">
    <location>
        <begin position="159"/>
        <end position="173"/>
    </location>
</feature>
<organism evidence="8 9">
    <name type="scientific">Plakobranchus ocellatus</name>
    <dbReference type="NCBI Taxonomy" id="259542"/>
    <lineage>
        <taxon>Eukaryota</taxon>
        <taxon>Metazoa</taxon>
        <taxon>Spiralia</taxon>
        <taxon>Lophotrochozoa</taxon>
        <taxon>Mollusca</taxon>
        <taxon>Gastropoda</taxon>
        <taxon>Heterobranchia</taxon>
        <taxon>Euthyneura</taxon>
        <taxon>Panpulmonata</taxon>
        <taxon>Sacoglossa</taxon>
        <taxon>Placobranchoidea</taxon>
        <taxon>Plakobranchidae</taxon>
        <taxon>Plakobranchus</taxon>
    </lineage>
</organism>
<dbReference type="SMART" id="SM00150">
    <property type="entry name" value="SPEC"/>
    <property type="match status" value="4"/>
</dbReference>
<dbReference type="Pfam" id="PF00435">
    <property type="entry name" value="Spectrin"/>
    <property type="match status" value="3"/>
</dbReference>
<comment type="caution">
    <text evidence="8">The sequence shown here is derived from an EMBL/GenBank/DDBJ whole genome shotgun (WGS) entry which is preliminary data.</text>
</comment>
<dbReference type="InterPro" id="IPR050774">
    <property type="entry name" value="KCMF1/Dystrophin"/>
</dbReference>
<feature type="non-terminal residue" evidence="8">
    <location>
        <position position="928"/>
    </location>
</feature>
<feature type="coiled-coil region" evidence="5">
    <location>
        <begin position="511"/>
        <end position="538"/>
    </location>
</feature>
<dbReference type="GO" id="GO:0045202">
    <property type="term" value="C:synapse"/>
    <property type="evidence" value="ECO:0007669"/>
    <property type="project" value="GOC"/>
</dbReference>
<dbReference type="Gene3D" id="1.20.58.60">
    <property type="match status" value="3"/>
</dbReference>
<dbReference type="PANTHER" id="PTHR12268:SF14">
    <property type="entry name" value="DYSTROPHIN-1"/>
    <property type="match status" value="1"/>
</dbReference>
<sequence>MFVWNCVLLAGILGLAFREILLTSNIVTTTTTTTTAMANDLMQIVMTLTAIMALAFLCLIAAILVFGLWMLKNALDDEVRRRAKDADSLTARSQELEDRSGGKLGAISDVTALEQRYRALSGRLLALTASSSPLESSAKPAFAEEVLVARVNNAVLAGAPPPSPPSSTPPPLSPRTTSLGPSPDEYLQALRRLLHQAEKLRAGIEEREGGRGERPLSAVVVEANETERADLAHKMKTQDQQVADIRDSLTELESHRDSVMLMASQEEAANIRVQIEALRSEWSRLSDAHSSKMAKWHRAMEQWRTVDSGTKDITNWLQTAEGKLSTARNTLDPKEADALYKELEVSLRQHQGHVTRMNSAGEEILQGTTALSANRLREKLELINHRWKVLCSEVLTRQKRSMKENSVEPSEFTTEMDDLFSWIDEAENILTSSLRPDLLYLEALLEKIKDREDELSARQANLASVNSGGAALLKSTSLTDEDRTNIQRDLDNLNHGWSKLTKDLPQRVSQIEGEIKRIKQLHEEVNTLQQTLVTTRRMQEAMASADQDENSNVEHKKISDTLRNNQLHLNRVNEQYHQFLQSCKTQEVGVPEPLQVKVRKVNSEFKELQDMITAAQYQKREKEVEVVKQEPDEDEPRIVEIMDQAQIVQVESSGRQREAPSTSSWLEFDKSVSELRDWLRLLEHMLRSQKVAVGDIKDIEQMRTKQMTHLTDMEAKEIQVDKVLAASSVLQNSMDNAGDRQTLKERTEKLRLDFEVTREHVNQRKSYLDSLLNECRMFDQSYASLEQWLTQTEAKIDTMESQPGAQDAVTAHEELQEDVDKHQEAVENLKREGERLVDENSTEDTHQVKKQLERLTNRWSLLLNRLTSQWKRLQTSVDSGHQFEPALEEFMTWIEGCDSSFTSLAQQTAAQDLQDNEDLANAFLEQFK</sequence>
<feature type="compositionally biased region" description="Low complexity" evidence="6">
    <location>
        <begin position="174"/>
        <end position="183"/>
    </location>
</feature>
<keyword evidence="4" id="KW-0206">Cytoskeleton</keyword>
<dbReference type="GO" id="GO:0099536">
    <property type="term" value="P:synaptic signaling"/>
    <property type="evidence" value="ECO:0007669"/>
    <property type="project" value="TreeGrafter"/>
</dbReference>
<dbReference type="InterPro" id="IPR002017">
    <property type="entry name" value="Spectrin_repeat"/>
</dbReference>
<evidence type="ECO:0000256" key="4">
    <source>
        <dbReference type="ARBA" id="ARBA00023212"/>
    </source>
</evidence>
<keyword evidence="2" id="KW-0963">Cytoplasm</keyword>
<evidence type="ECO:0000313" key="8">
    <source>
        <dbReference type="EMBL" id="GFN77849.1"/>
    </source>
</evidence>
<evidence type="ECO:0000256" key="3">
    <source>
        <dbReference type="ARBA" id="ARBA00022837"/>
    </source>
</evidence>
<feature type="transmembrane region" description="Helical" evidence="7">
    <location>
        <begin position="42"/>
        <end position="71"/>
    </location>
</feature>
<dbReference type="InterPro" id="IPR018159">
    <property type="entry name" value="Spectrin/alpha-actinin"/>
</dbReference>
<keyword evidence="7" id="KW-0812">Transmembrane</keyword>
<dbReference type="AlphaFoldDB" id="A0AAV3Y4X7"/>
<feature type="coiled-coil region" evidence="5">
    <location>
        <begin position="805"/>
        <end position="839"/>
    </location>
</feature>
<keyword evidence="7" id="KW-0472">Membrane</keyword>
<keyword evidence="5" id="KW-0175">Coiled coil</keyword>
<dbReference type="CDD" id="cd00176">
    <property type="entry name" value="SPEC"/>
    <property type="match status" value="3"/>
</dbReference>